<dbReference type="PANTHER" id="PTHR43736">
    <property type="entry name" value="ADP-RIBOSE PYROPHOSPHATASE"/>
    <property type="match status" value="1"/>
</dbReference>
<name>A0A317PEZ3_9HYPH</name>
<dbReference type="GO" id="GO:0016787">
    <property type="term" value="F:hydrolase activity"/>
    <property type="evidence" value="ECO:0007669"/>
    <property type="project" value="UniProtKB-KW"/>
</dbReference>
<dbReference type="InterPro" id="IPR015797">
    <property type="entry name" value="NUDIX_hydrolase-like_dom_sf"/>
</dbReference>
<evidence type="ECO:0000313" key="5">
    <source>
        <dbReference type="EMBL" id="PWV98751.1"/>
    </source>
</evidence>
<keyword evidence="6" id="KW-1185">Reference proteome</keyword>
<dbReference type="OrthoDB" id="9761969at2"/>
<dbReference type="Proteomes" id="UP000246352">
    <property type="component" value="Unassembled WGS sequence"/>
</dbReference>
<evidence type="ECO:0000256" key="3">
    <source>
        <dbReference type="RuleBase" id="RU003476"/>
    </source>
</evidence>
<dbReference type="PROSITE" id="PS00893">
    <property type="entry name" value="NUDIX_BOX"/>
    <property type="match status" value="1"/>
</dbReference>
<dbReference type="EMBL" id="QGTR01000004">
    <property type="protein sequence ID" value="PWV98751.1"/>
    <property type="molecule type" value="Genomic_DNA"/>
</dbReference>
<dbReference type="PRINTS" id="PR00502">
    <property type="entry name" value="NUDIXFAMILY"/>
</dbReference>
<gene>
    <name evidence="5" type="ORF">DFR52_10440</name>
</gene>
<evidence type="ECO:0000259" key="4">
    <source>
        <dbReference type="PROSITE" id="PS51462"/>
    </source>
</evidence>
<reference evidence="5 6" key="1">
    <citation type="submission" date="2018-05" db="EMBL/GenBank/DDBJ databases">
        <title>Genomic Encyclopedia of Type Strains, Phase IV (KMG-IV): sequencing the most valuable type-strain genomes for metagenomic binning, comparative biology and taxonomic classification.</title>
        <authorList>
            <person name="Goeker M."/>
        </authorList>
    </citation>
    <scope>NUCLEOTIDE SEQUENCE [LARGE SCALE GENOMIC DNA]</scope>
    <source>
        <strain evidence="5 6">DSM 16791</strain>
    </source>
</reference>
<comment type="caution">
    <text evidence="5">The sequence shown here is derived from an EMBL/GenBank/DDBJ whole genome shotgun (WGS) entry which is preliminary data.</text>
</comment>
<comment type="cofactor">
    <cofactor evidence="1">
        <name>Mg(2+)</name>
        <dbReference type="ChEBI" id="CHEBI:18420"/>
    </cofactor>
</comment>
<evidence type="ECO:0000256" key="2">
    <source>
        <dbReference type="ARBA" id="ARBA00022801"/>
    </source>
</evidence>
<proteinExistence type="inferred from homology"/>
<dbReference type="CDD" id="cd04673">
    <property type="entry name" value="NUDIX_ADPRase"/>
    <property type="match status" value="1"/>
</dbReference>
<sequence length="146" mass="15586">MSGTDEPAAGPALAVSALVRRGDRFLLVLRANPPAQHMYAFPGGRVEPGESLEAAALRELEEETGLRGANPRPLATYDLPTRRADGTMASHFLLTVFAVDGAADAEIIAADDAMTAGWYTREELDGLPVPDSVIECLDLIARNDRP</sequence>
<dbReference type="InterPro" id="IPR020476">
    <property type="entry name" value="Nudix_hydrolase"/>
</dbReference>
<evidence type="ECO:0000313" key="6">
    <source>
        <dbReference type="Proteomes" id="UP000246352"/>
    </source>
</evidence>
<dbReference type="InterPro" id="IPR000086">
    <property type="entry name" value="NUDIX_hydrolase_dom"/>
</dbReference>
<dbReference type="Pfam" id="PF00293">
    <property type="entry name" value="NUDIX"/>
    <property type="match status" value="1"/>
</dbReference>
<dbReference type="Gene3D" id="3.90.79.10">
    <property type="entry name" value="Nucleoside Triphosphate Pyrophosphohydrolase"/>
    <property type="match status" value="1"/>
</dbReference>
<dbReference type="SUPFAM" id="SSF55811">
    <property type="entry name" value="Nudix"/>
    <property type="match status" value="1"/>
</dbReference>
<feature type="domain" description="Nudix hydrolase" evidence="4">
    <location>
        <begin position="10"/>
        <end position="141"/>
    </location>
</feature>
<dbReference type="AlphaFoldDB" id="A0A317PEZ3"/>
<dbReference type="RefSeq" id="WP_110032936.1">
    <property type="nucleotide sequence ID" value="NZ_QGTR01000004.1"/>
</dbReference>
<dbReference type="InterPro" id="IPR020084">
    <property type="entry name" value="NUDIX_hydrolase_CS"/>
</dbReference>
<accession>A0A317PEZ3</accession>
<dbReference type="PANTHER" id="PTHR43736:SF1">
    <property type="entry name" value="DIHYDRONEOPTERIN TRIPHOSPHATE DIPHOSPHATASE"/>
    <property type="match status" value="1"/>
</dbReference>
<keyword evidence="2 3" id="KW-0378">Hydrolase</keyword>
<evidence type="ECO:0000256" key="1">
    <source>
        <dbReference type="ARBA" id="ARBA00001946"/>
    </source>
</evidence>
<organism evidence="5 6">
    <name type="scientific">Hoeflea marina</name>
    <dbReference type="NCBI Taxonomy" id="274592"/>
    <lineage>
        <taxon>Bacteria</taxon>
        <taxon>Pseudomonadati</taxon>
        <taxon>Pseudomonadota</taxon>
        <taxon>Alphaproteobacteria</taxon>
        <taxon>Hyphomicrobiales</taxon>
        <taxon>Rhizobiaceae</taxon>
        <taxon>Hoeflea</taxon>
    </lineage>
</organism>
<comment type="similarity">
    <text evidence="3">Belongs to the Nudix hydrolase family.</text>
</comment>
<dbReference type="PROSITE" id="PS51462">
    <property type="entry name" value="NUDIX"/>
    <property type="match status" value="1"/>
</dbReference>
<protein>
    <submittedName>
        <fullName evidence="5">ADP-ribose pyrophosphatase YjhB (NUDIX family)</fullName>
    </submittedName>
</protein>